<protein>
    <recommendedName>
        <fullName evidence="3">BC1881 family protein</fullName>
    </recommendedName>
</protein>
<gene>
    <name evidence="1" type="ORF">RAK27_11840</name>
</gene>
<proteinExistence type="predicted"/>
<evidence type="ECO:0008006" key="3">
    <source>
        <dbReference type="Google" id="ProtNLM"/>
    </source>
</evidence>
<evidence type="ECO:0000313" key="1">
    <source>
        <dbReference type="EMBL" id="MDZ5759355.1"/>
    </source>
</evidence>
<accession>A0AAW9K470</accession>
<dbReference type="RefSeq" id="WP_322809196.1">
    <property type="nucleotide sequence ID" value="NZ_JAVBVO010000003.1"/>
</dbReference>
<sequence length="48" mass="5411">MNVRDLISELGKIEDKSMIVNVTQMCPGEYFADEATEVEIDNGEVTIY</sequence>
<comment type="caution">
    <text evidence="1">The sequence shown here is derived from an EMBL/GenBank/DDBJ whole genome shotgun (WGS) entry which is preliminary data.</text>
</comment>
<reference evidence="1" key="1">
    <citation type="submission" date="2023-08" db="EMBL/GenBank/DDBJ databases">
        <title>Genomic characterization of piscicolin 126 produced by Carnobacterium maltaromaticum CM22 strain isolated from salmon (Salmo salar).</title>
        <authorList>
            <person name="Gonzalez-Gragera E."/>
            <person name="Garcia-Lopez J.D."/>
            <person name="Teso-Perez C."/>
            <person name="Gimenez-Hernandez I."/>
            <person name="Peralta-Sanchez J.M."/>
            <person name="Valdivia E."/>
            <person name="Montalban-Lopez M."/>
            <person name="Martin-Platero A.M."/>
            <person name="Banos A."/>
            <person name="Martinez-Bueno M."/>
        </authorList>
    </citation>
    <scope>NUCLEOTIDE SEQUENCE</scope>
    <source>
        <strain evidence="1">CM22</strain>
    </source>
</reference>
<organism evidence="1 2">
    <name type="scientific">Carnobacterium maltaromaticum</name>
    <name type="common">Carnobacterium piscicola</name>
    <dbReference type="NCBI Taxonomy" id="2751"/>
    <lineage>
        <taxon>Bacteria</taxon>
        <taxon>Bacillati</taxon>
        <taxon>Bacillota</taxon>
        <taxon>Bacilli</taxon>
        <taxon>Lactobacillales</taxon>
        <taxon>Carnobacteriaceae</taxon>
        <taxon>Carnobacterium</taxon>
    </lineage>
</organism>
<dbReference type="AlphaFoldDB" id="A0AAW9K470"/>
<dbReference type="EMBL" id="JAVBVO010000003">
    <property type="protein sequence ID" value="MDZ5759355.1"/>
    <property type="molecule type" value="Genomic_DNA"/>
</dbReference>
<dbReference type="Proteomes" id="UP001290462">
    <property type="component" value="Unassembled WGS sequence"/>
</dbReference>
<name>A0AAW9K470_CARML</name>
<evidence type="ECO:0000313" key="2">
    <source>
        <dbReference type="Proteomes" id="UP001290462"/>
    </source>
</evidence>